<dbReference type="PROSITE" id="PS51257">
    <property type="entry name" value="PROKAR_LIPOPROTEIN"/>
    <property type="match status" value="1"/>
</dbReference>
<evidence type="ECO:0000256" key="3">
    <source>
        <dbReference type="ARBA" id="ARBA00015281"/>
    </source>
</evidence>
<dbReference type="AlphaFoldDB" id="A0A0P0YY81"/>
<dbReference type="Pfam" id="PF05433">
    <property type="entry name" value="Rick_17kDa_Anti"/>
    <property type="match status" value="1"/>
</dbReference>
<evidence type="ECO:0000256" key="2">
    <source>
        <dbReference type="ARBA" id="ARBA00008681"/>
    </source>
</evidence>
<reference evidence="6" key="1">
    <citation type="journal article" date="2015" name="Proc. Natl. Acad. Sci. U.S.A.">
        <title>Bacterial clade with the ribosomal RNA operon on a small plasmid rather than the chromosome.</title>
        <authorList>
            <person name="Anda M."/>
            <person name="Ohtsubo Y."/>
            <person name="Okubo T."/>
            <person name="Sugawara M."/>
            <person name="Nagata Y."/>
            <person name="Tsuda M."/>
            <person name="Minamisawa K."/>
            <person name="Mitsui H."/>
        </authorList>
    </citation>
    <scope>NUCLEOTIDE SEQUENCE</scope>
    <source>
        <strain evidence="6">DSM 14790</strain>
    </source>
</reference>
<feature type="domain" description="Glycine zipper 2TM" evidence="5">
    <location>
        <begin position="29"/>
        <end position="68"/>
    </location>
</feature>
<dbReference type="EMBL" id="LC066372">
    <property type="protein sequence ID" value="BAT26493.1"/>
    <property type="molecule type" value="Genomic_DNA"/>
</dbReference>
<accession>A0A0P0YY81</accession>
<evidence type="ECO:0000313" key="6">
    <source>
        <dbReference type="EMBL" id="BAT26493.1"/>
    </source>
</evidence>
<protein>
    <recommendedName>
        <fullName evidence="3">17 kDa surface antigen</fullName>
    </recommendedName>
</protein>
<evidence type="ECO:0000259" key="5">
    <source>
        <dbReference type="Pfam" id="PF05433"/>
    </source>
</evidence>
<evidence type="ECO:0000256" key="4">
    <source>
        <dbReference type="ARBA" id="ARBA00023288"/>
    </source>
</evidence>
<organism evidence="6">
    <name type="scientific">Aurantimonas coralicida</name>
    <dbReference type="NCBI Taxonomy" id="182270"/>
    <lineage>
        <taxon>Bacteria</taxon>
        <taxon>Pseudomonadati</taxon>
        <taxon>Pseudomonadota</taxon>
        <taxon>Alphaproteobacteria</taxon>
        <taxon>Hyphomicrobiales</taxon>
        <taxon>Aurantimonadaceae</taxon>
        <taxon>Aurantimonas</taxon>
    </lineage>
</organism>
<keyword evidence="4" id="KW-0449">Lipoprotein</keyword>
<name>A0A0P0YY81_9HYPH</name>
<dbReference type="InterPro" id="IPR008816">
    <property type="entry name" value="Gly_zipper_2TM_dom"/>
</dbReference>
<proteinExistence type="inferred from homology"/>
<comment type="similarity">
    <text evidence="2">Belongs to the rickettsiale 17 kDa surface antigen family.</text>
</comment>
<comment type="subcellular location">
    <subcellularLocation>
        <location evidence="1">Cell outer membrane</location>
        <topology evidence="1">Lipid-anchor</topology>
    </subcellularLocation>
</comment>
<dbReference type="RefSeq" id="WP_024351957.1">
    <property type="nucleotide sequence ID" value="NZ_BBWN01000042.1"/>
</dbReference>
<evidence type="ECO:0000256" key="1">
    <source>
        <dbReference type="ARBA" id="ARBA00004459"/>
    </source>
</evidence>
<sequence>MNTKLYTVTVVMAVMLAAAGCSRTQKTIGGAAVGGVGGAVIGNAVGGTGGAVIGGVGGAVAGGAIGRNL</sequence>